<proteinExistence type="predicted"/>
<dbReference type="PANTHER" id="PTHR36439:SF1">
    <property type="entry name" value="DUF1697 DOMAIN-CONTAINING PROTEIN"/>
    <property type="match status" value="1"/>
</dbReference>
<dbReference type="Pfam" id="PF08002">
    <property type="entry name" value="DUF1697"/>
    <property type="match status" value="1"/>
</dbReference>
<dbReference type="SUPFAM" id="SSF160379">
    <property type="entry name" value="SP0830-like"/>
    <property type="match status" value="1"/>
</dbReference>
<evidence type="ECO:0000313" key="1">
    <source>
        <dbReference type="EMBL" id="MCG2460648.1"/>
    </source>
</evidence>
<gene>
    <name evidence="1" type="ORF">K8352_07810</name>
</gene>
<organism evidence="1 2">
    <name type="scientific">Cerina litoralis</name>
    <dbReference type="NCBI Taxonomy" id="2874477"/>
    <lineage>
        <taxon>Bacteria</taxon>
        <taxon>Pseudomonadati</taxon>
        <taxon>Bacteroidota</taxon>
        <taxon>Flavobacteriia</taxon>
        <taxon>Flavobacteriales</taxon>
        <taxon>Flavobacteriaceae</taxon>
        <taxon>Cerina</taxon>
    </lineage>
</organism>
<accession>A0AAE3JQV6</accession>
<protein>
    <submittedName>
        <fullName evidence="1">DUF1697 domain-containing protein</fullName>
    </submittedName>
</protein>
<sequence>MKTYIALLRGINVGGHKKIKMADLKRMFESIDCKEVVTYVQSGNVVFKSSEKNIDKLENIIRNVILETFGFDVTILVKTKAELKKIVENNQFGNDEEAGSTYFVLLQTPPEKSLVDSLQRMSDENESFAITPFCVYLHCKKGYGNAKCNNNFFETKLKVAATTRNYKTMIKLLEMV</sequence>
<dbReference type="AlphaFoldDB" id="A0AAE3JQV6"/>
<dbReference type="EMBL" id="JAIRBC010000009">
    <property type="protein sequence ID" value="MCG2460648.1"/>
    <property type="molecule type" value="Genomic_DNA"/>
</dbReference>
<keyword evidence="2" id="KW-1185">Reference proteome</keyword>
<dbReference type="Gene3D" id="3.30.70.1280">
    <property type="entry name" value="SP0830-like domains"/>
    <property type="match status" value="1"/>
</dbReference>
<dbReference type="PIRSF" id="PIRSF008502">
    <property type="entry name" value="UCP008502"/>
    <property type="match status" value="1"/>
</dbReference>
<name>A0AAE3JQV6_9FLAO</name>
<comment type="caution">
    <text evidence="1">The sequence shown here is derived from an EMBL/GenBank/DDBJ whole genome shotgun (WGS) entry which is preliminary data.</text>
</comment>
<dbReference type="Proteomes" id="UP001200642">
    <property type="component" value="Unassembled WGS sequence"/>
</dbReference>
<dbReference type="PANTHER" id="PTHR36439">
    <property type="entry name" value="BLL4334 PROTEIN"/>
    <property type="match status" value="1"/>
</dbReference>
<reference evidence="1" key="1">
    <citation type="submission" date="2023-02" db="EMBL/GenBank/DDBJ databases">
        <title>Genome of Flavobacteriaceae gen. nov. sp. strain F89.</title>
        <authorList>
            <person name="Wang Y."/>
        </authorList>
    </citation>
    <scope>NUCLEOTIDE SEQUENCE</scope>
    <source>
        <strain evidence="1">F89</strain>
    </source>
</reference>
<evidence type="ECO:0000313" key="2">
    <source>
        <dbReference type="Proteomes" id="UP001200642"/>
    </source>
</evidence>
<dbReference type="InterPro" id="IPR012545">
    <property type="entry name" value="DUF1697"/>
</dbReference>
<dbReference type="RefSeq" id="WP_317901791.1">
    <property type="nucleotide sequence ID" value="NZ_JAIRBC010000009.1"/>
</dbReference>